<evidence type="ECO:0000256" key="10">
    <source>
        <dbReference type="ARBA" id="ARBA00023163"/>
    </source>
</evidence>
<keyword evidence="11" id="KW-0539">Nucleus</keyword>
<dbReference type="PROSITE" id="PS50812">
    <property type="entry name" value="PWWP"/>
    <property type="match status" value="1"/>
</dbReference>
<dbReference type="PANTHER" id="PTHR46453">
    <property type="entry name" value="PROTEIN KINASE C-BINDING PROTEIN 1"/>
    <property type="match status" value="1"/>
</dbReference>
<dbReference type="InterPro" id="IPR000313">
    <property type="entry name" value="PWWP_dom"/>
</dbReference>
<feature type="region of interest" description="Disordered" evidence="15">
    <location>
        <begin position="882"/>
        <end position="940"/>
    </location>
</feature>
<feature type="domain" description="MYND-type" evidence="19">
    <location>
        <begin position="1110"/>
        <end position="1144"/>
    </location>
</feature>
<keyword evidence="8" id="KW-0805">Transcription regulation</keyword>
<accession>A0AAX7V7J7</accession>
<reference evidence="20 21" key="1">
    <citation type="submission" date="2018-05" db="EMBL/GenBank/DDBJ databases">
        <authorList>
            <person name="Datahose"/>
        </authorList>
    </citation>
    <scope>NUCLEOTIDE SEQUENCE</scope>
</reference>
<dbReference type="SUPFAM" id="SSF57903">
    <property type="entry name" value="FYVE/PHD zinc finger"/>
    <property type="match status" value="1"/>
</dbReference>
<dbReference type="Gene3D" id="6.10.140.2220">
    <property type="match status" value="1"/>
</dbReference>
<dbReference type="InterPro" id="IPR044075">
    <property type="entry name" value="PRKCBP1_PHD"/>
</dbReference>
<dbReference type="SMART" id="SM00249">
    <property type="entry name" value="PHD"/>
    <property type="match status" value="1"/>
</dbReference>
<keyword evidence="4" id="KW-0479">Metal-binding</keyword>
<feature type="compositionally biased region" description="Polar residues" evidence="15">
    <location>
        <begin position="583"/>
        <end position="601"/>
    </location>
</feature>
<dbReference type="Pfam" id="PF24324">
    <property type="entry name" value="MYND_ZMYND11_ZMYD8"/>
    <property type="match status" value="1"/>
</dbReference>
<feature type="region of interest" description="Disordered" evidence="15">
    <location>
        <begin position="634"/>
        <end position="747"/>
    </location>
</feature>
<feature type="domain" description="PWWP" evidence="18">
    <location>
        <begin position="322"/>
        <end position="372"/>
    </location>
</feature>
<dbReference type="FunFam" id="6.10.140.2220:FF:000002">
    <property type="entry name" value="Protein kinase C-binding protein 1 isoform C"/>
    <property type="match status" value="1"/>
</dbReference>
<dbReference type="CDD" id="cd20160">
    <property type="entry name" value="PWWP_PRKCBP1"/>
    <property type="match status" value="1"/>
</dbReference>
<dbReference type="InterPro" id="IPR019786">
    <property type="entry name" value="Zinc_finger_PHD-type_CS"/>
</dbReference>
<dbReference type="PANTHER" id="PTHR46453:SF5">
    <property type="entry name" value="PROTEIN KINASE C-BINDING PROTEIN 1 ISOFORM X1"/>
    <property type="match status" value="1"/>
</dbReference>
<feature type="compositionally biased region" description="Basic and acidic residues" evidence="15">
    <location>
        <begin position="656"/>
        <end position="702"/>
    </location>
</feature>
<feature type="domain" description="PHD-type" evidence="17">
    <location>
        <begin position="133"/>
        <end position="178"/>
    </location>
</feature>
<evidence type="ECO:0000256" key="4">
    <source>
        <dbReference type="ARBA" id="ARBA00022723"/>
    </source>
</evidence>
<dbReference type="Gene3D" id="2.30.30.140">
    <property type="match status" value="1"/>
</dbReference>
<reference evidence="20" key="3">
    <citation type="submission" date="2025-08" db="UniProtKB">
        <authorList>
            <consortium name="Ensembl"/>
        </authorList>
    </citation>
    <scope>IDENTIFICATION</scope>
</reference>
<dbReference type="GO" id="GO:0140006">
    <property type="term" value="F:histone H3 reader activity"/>
    <property type="evidence" value="ECO:0007669"/>
    <property type="project" value="UniProtKB-ARBA"/>
</dbReference>
<evidence type="ECO:0000259" key="16">
    <source>
        <dbReference type="PROSITE" id="PS50014"/>
    </source>
</evidence>
<dbReference type="PRINTS" id="PR00503">
    <property type="entry name" value="BROMODOMAIN"/>
</dbReference>
<evidence type="ECO:0000256" key="6">
    <source>
        <dbReference type="ARBA" id="ARBA00022833"/>
    </source>
</evidence>
<dbReference type="FunFam" id="1.20.920.10:FF:000005">
    <property type="entry name" value="protein kinase C-binding protein 1 isoform X2"/>
    <property type="match status" value="1"/>
</dbReference>
<name>A0AAX7V7J7_ASTCA</name>
<dbReference type="Pfam" id="PF23460">
    <property type="entry name" value="ZMYND8_CC"/>
    <property type="match status" value="1"/>
</dbReference>
<evidence type="ECO:0000259" key="18">
    <source>
        <dbReference type="PROSITE" id="PS50812"/>
    </source>
</evidence>
<keyword evidence="7" id="KW-0156">Chromatin regulator</keyword>
<feature type="compositionally biased region" description="Polar residues" evidence="15">
    <location>
        <begin position="484"/>
        <end position="493"/>
    </location>
</feature>
<feature type="region of interest" description="Disordered" evidence="15">
    <location>
        <begin position="580"/>
        <end position="601"/>
    </location>
</feature>
<dbReference type="InterPro" id="IPR036427">
    <property type="entry name" value="Bromodomain-like_sf"/>
</dbReference>
<dbReference type="GO" id="GO:0008270">
    <property type="term" value="F:zinc ion binding"/>
    <property type="evidence" value="ECO:0007669"/>
    <property type="project" value="UniProtKB-KW"/>
</dbReference>
<dbReference type="GO" id="GO:0005694">
    <property type="term" value="C:chromosome"/>
    <property type="evidence" value="ECO:0007669"/>
    <property type="project" value="UniProtKB-SubCell"/>
</dbReference>
<dbReference type="PROSITE" id="PS50865">
    <property type="entry name" value="ZF_MYND_2"/>
    <property type="match status" value="1"/>
</dbReference>
<dbReference type="InterPro" id="IPR013083">
    <property type="entry name" value="Znf_RING/FYVE/PHD"/>
</dbReference>
<dbReference type="FunFam" id="2.30.30.140:FF:000003">
    <property type="entry name" value="Protein kinase C-binding protein 1 isoform C"/>
    <property type="match status" value="1"/>
</dbReference>
<dbReference type="CDD" id="cd05508">
    <property type="entry name" value="Bromo_RACK7"/>
    <property type="match status" value="1"/>
</dbReference>
<feature type="compositionally biased region" description="Low complexity" evidence="15">
    <location>
        <begin position="889"/>
        <end position="940"/>
    </location>
</feature>
<dbReference type="InterPro" id="IPR001965">
    <property type="entry name" value="Znf_PHD"/>
</dbReference>
<feature type="region of interest" description="Disordered" evidence="15">
    <location>
        <begin position="28"/>
        <end position="103"/>
    </location>
</feature>
<evidence type="ECO:0000256" key="13">
    <source>
        <dbReference type="PROSITE-ProRule" id="PRU00134"/>
    </source>
</evidence>
<dbReference type="Gene3D" id="1.20.920.10">
    <property type="entry name" value="Bromodomain-like"/>
    <property type="match status" value="1"/>
</dbReference>
<feature type="compositionally biased region" description="Basic and acidic residues" evidence="15">
    <location>
        <begin position="1188"/>
        <end position="1198"/>
    </location>
</feature>
<protein>
    <recommendedName>
        <fullName evidence="22">Zinc finger, MYND-type containing 8</fullName>
    </recommendedName>
</protein>
<organism evidence="20 21">
    <name type="scientific">Astatotilapia calliptera</name>
    <name type="common">Eastern happy</name>
    <name type="synonym">Chromis callipterus</name>
    <dbReference type="NCBI Taxonomy" id="8154"/>
    <lineage>
        <taxon>Eukaryota</taxon>
        <taxon>Metazoa</taxon>
        <taxon>Chordata</taxon>
        <taxon>Craniata</taxon>
        <taxon>Vertebrata</taxon>
        <taxon>Euteleostomi</taxon>
        <taxon>Actinopterygii</taxon>
        <taxon>Neopterygii</taxon>
        <taxon>Teleostei</taxon>
        <taxon>Neoteleostei</taxon>
        <taxon>Acanthomorphata</taxon>
        <taxon>Ovalentaria</taxon>
        <taxon>Cichlomorphae</taxon>
        <taxon>Cichliformes</taxon>
        <taxon>Cichlidae</taxon>
        <taxon>African cichlids</taxon>
        <taxon>Pseudocrenilabrinae</taxon>
        <taxon>Haplochromini</taxon>
        <taxon>Astatotilapia</taxon>
    </lineage>
</organism>
<dbReference type="PROSITE" id="PS50016">
    <property type="entry name" value="ZF_PHD_2"/>
    <property type="match status" value="1"/>
</dbReference>
<feature type="region of interest" description="Disordered" evidence="15">
    <location>
        <begin position="1147"/>
        <end position="1206"/>
    </location>
</feature>
<dbReference type="Pfam" id="PF12064">
    <property type="entry name" value="DUF3544"/>
    <property type="match status" value="1"/>
</dbReference>
<dbReference type="InterPro" id="IPR037967">
    <property type="entry name" value="ZMYND8_Bromo_dom"/>
</dbReference>
<evidence type="ECO:0008006" key="22">
    <source>
        <dbReference type="Google" id="ProtNLM"/>
    </source>
</evidence>
<dbReference type="CDD" id="cd15538">
    <property type="entry name" value="PHD_PRKCBP1"/>
    <property type="match status" value="1"/>
</dbReference>
<feature type="compositionally biased region" description="Acidic residues" evidence="15">
    <location>
        <begin position="28"/>
        <end position="44"/>
    </location>
</feature>
<dbReference type="InterPro" id="IPR021931">
    <property type="entry name" value="ZMYND8"/>
</dbReference>
<evidence type="ECO:0000259" key="17">
    <source>
        <dbReference type="PROSITE" id="PS50016"/>
    </source>
</evidence>
<dbReference type="GO" id="GO:0005737">
    <property type="term" value="C:cytoplasm"/>
    <property type="evidence" value="ECO:0007669"/>
    <property type="project" value="TreeGrafter"/>
</dbReference>
<dbReference type="Proteomes" id="UP000265100">
    <property type="component" value="Chromosome 5"/>
</dbReference>
<reference evidence="20" key="4">
    <citation type="submission" date="2025-09" db="UniProtKB">
        <authorList>
            <consortium name="Ensembl"/>
        </authorList>
    </citation>
    <scope>IDENTIFICATION</scope>
</reference>
<dbReference type="Ensembl" id="ENSACLT00000054847.1">
    <property type="protein sequence ID" value="ENSACLP00000077529.1"/>
    <property type="gene ID" value="ENSACLG00000019966.2"/>
</dbReference>
<dbReference type="AlphaFoldDB" id="A0AAX7V7J7"/>
<evidence type="ECO:0000256" key="1">
    <source>
        <dbReference type="ARBA" id="ARBA00004123"/>
    </source>
</evidence>
<evidence type="ECO:0000259" key="19">
    <source>
        <dbReference type="PROSITE" id="PS50865"/>
    </source>
</evidence>
<gene>
    <name evidence="20" type="primary">ZMYND8</name>
</gene>
<dbReference type="PROSITE" id="PS01359">
    <property type="entry name" value="ZF_PHD_1"/>
    <property type="match status" value="1"/>
</dbReference>
<dbReference type="GO" id="GO:0003714">
    <property type="term" value="F:transcription corepressor activity"/>
    <property type="evidence" value="ECO:0007669"/>
    <property type="project" value="TreeGrafter"/>
</dbReference>
<dbReference type="InterPro" id="IPR019787">
    <property type="entry name" value="Znf_PHD-finger"/>
</dbReference>
<dbReference type="PROSITE" id="PS01360">
    <property type="entry name" value="ZF_MYND_1"/>
    <property type="match status" value="1"/>
</dbReference>
<evidence type="ECO:0000256" key="11">
    <source>
        <dbReference type="ARBA" id="ARBA00023242"/>
    </source>
</evidence>
<keyword evidence="21" id="KW-1185">Reference proteome</keyword>
<evidence type="ECO:0000256" key="8">
    <source>
        <dbReference type="ARBA" id="ARBA00023015"/>
    </source>
</evidence>
<comment type="subcellular location">
    <subcellularLocation>
        <location evidence="2">Chromosome</location>
    </subcellularLocation>
    <subcellularLocation>
        <location evidence="1">Nucleus</location>
    </subcellularLocation>
</comment>
<dbReference type="Pfam" id="PF00628">
    <property type="entry name" value="PHD"/>
    <property type="match status" value="1"/>
</dbReference>
<keyword evidence="3" id="KW-0158">Chromosome</keyword>
<dbReference type="InterPro" id="IPR011011">
    <property type="entry name" value="Znf_FYVE_PHD"/>
</dbReference>
<feature type="compositionally biased region" description="Low complexity" evidence="15">
    <location>
        <begin position="832"/>
        <end position="851"/>
    </location>
</feature>
<dbReference type="GO" id="GO:0005634">
    <property type="term" value="C:nucleus"/>
    <property type="evidence" value="ECO:0007669"/>
    <property type="project" value="UniProtKB-SubCell"/>
</dbReference>
<feature type="compositionally biased region" description="Basic and acidic residues" evidence="15">
    <location>
        <begin position="634"/>
        <end position="647"/>
    </location>
</feature>
<dbReference type="SMART" id="SM00297">
    <property type="entry name" value="BROMO"/>
    <property type="match status" value="1"/>
</dbReference>
<keyword evidence="5 13" id="KW-0863">Zinc-finger</keyword>
<dbReference type="GeneTree" id="ENSGT00940000154897"/>
<evidence type="ECO:0000256" key="9">
    <source>
        <dbReference type="ARBA" id="ARBA00023117"/>
    </source>
</evidence>
<dbReference type="SMART" id="SM00293">
    <property type="entry name" value="PWWP"/>
    <property type="match status" value="1"/>
</dbReference>
<evidence type="ECO:0000256" key="15">
    <source>
        <dbReference type="SAM" id="MobiDB-lite"/>
    </source>
</evidence>
<dbReference type="InterPro" id="IPR002893">
    <property type="entry name" value="Znf_MYND"/>
</dbReference>
<feature type="region of interest" description="Disordered" evidence="15">
    <location>
        <begin position="788"/>
        <end position="807"/>
    </location>
</feature>
<evidence type="ECO:0000256" key="7">
    <source>
        <dbReference type="ARBA" id="ARBA00022853"/>
    </source>
</evidence>
<dbReference type="InterPro" id="IPR057053">
    <property type="entry name" value="MYND_ZMYND11_ZMYD8"/>
</dbReference>
<evidence type="ECO:0000256" key="5">
    <source>
        <dbReference type="ARBA" id="ARBA00022771"/>
    </source>
</evidence>
<proteinExistence type="predicted"/>
<keyword evidence="6" id="KW-0862">Zinc</keyword>
<feature type="compositionally biased region" description="Low complexity" evidence="15">
    <location>
        <begin position="69"/>
        <end position="79"/>
    </location>
</feature>
<feature type="region of interest" description="Disordered" evidence="15">
    <location>
        <begin position="832"/>
        <end position="856"/>
    </location>
</feature>
<feature type="compositionally biased region" description="Polar residues" evidence="15">
    <location>
        <begin position="507"/>
        <end position="518"/>
    </location>
</feature>
<reference evidence="21" key="2">
    <citation type="submission" date="2023-03" db="EMBL/GenBank/DDBJ databases">
        <authorList>
            <consortium name="Wellcome Sanger Institute Data Sharing"/>
        </authorList>
    </citation>
    <scope>NUCLEOTIDE SEQUENCE [LARGE SCALE GENOMIC DNA]</scope>
</reference>
<dbReference type="SUPFAM" id="SSF144232">
    <property type="entry name" value="HIT/MYND zinc finger-like"/>
    <property type="match status" value="1"/>
</dbReference>
<dbReference type="InterPro" id="IPR001487">
    <property type="entry name" value="Bromodomain"/>
</dbReference>
<dbReference type="SUPFAM" id="SSF47370">
    <property type="entry name" value="Bromodomain"/>
    <property type="match status" value="1"/>
</dbReference>
<dbReference type="SUPFAM" id="SSF63748">
    <property type="entry name" value="Tudor/PWWP/MBT"/>
    <property type="match status" value="1"/>
</dbReference>
<keyword evidence="14" id="KW-0175">Coiled coil</keyword>
<keyword evidence="10" id="KW-0804">Transcription</keyword>
<evidence type="ECO:0000256" key="2">
    <source>
        <dbReference type="ARBA" id="ARBA00004286"/>
    </source>
</evidence>
<evidence type="ECO:0000313" key="20">
    <source>
        <dbReference type="Ensembl" id="ENSACLP00000077529.1"/>
    </source>
</evidence>
<evidence type="ECO:0000313" key="21">
    <source>
        <dbReference type="Proteomes" id="UP000265100"/>
    </source>
</evidence>
<dbReference type="InterPro" id="IPR056987">
    <property type="entry name" value="ZMYND8_CC"/>
</dbReference>
<feature type="region of interest" description="Disordered" evidence="15">
    <location>
        <begin position="462"/>
        <end position="564"/>
    </location>
</feature>
<dbReference type="Gene3D" id="3.30.40.10">
    <property type="entry name" value="Zinc/RING finger domain, C3HC4 (zinc finger)"/>
    <property type="match status" value="1"/>
</dbReference>
<dbReference type="PROSITE" id="PS50014">
    <property type="entry name" value="BROMODOMAIN_2"/>
    <property type="match status" value="1"/>
</dbReference>
<feature type="domain" description="Bromo" evidence="16">
    <location>
        <begin position="210"/>
        <end position="280"/>
    </location>
</feature>
<evidence type="ECO:0000256" key="3">
    <source>
        <dbReference type="ARBA" id="ARBA00022454"/>
    </source>
</evidence>
<dbReference type="Pfam" id="PF00855">
    <property type="entry name" value="PWWP"/>
    <property type="match status" value="1"/>
</dbReference>
<sequence>MTHFQLTVTFDCTTHLNTCGNVIFSLEEEEEGKTEEQAVTEEMEISTRSKGKNKAGSTERVAPKRKMPSPSQSSNGHSSAETSPCPVKKKKKPGAVSSSKDQSELRHGPFYYMKQPALTTDPVDVVPQDGRNDFYCWLCHREGQVLCCELCPRVYHAKCLKLPAEPEGDWFCPECEKITVAECIETQSKAMMMLTIDQLSYLLKFALQKMKQPGTEPFQKPVSLEQHPDYAEYIFHPMDLCTLEKNVKKKMYGCTEAFLADAKWILHNCIIYNGGNHKLTTTAKVIVKICEHEMNEIEVCPECYLSACQKRDNWFCEPCSNPHPLVWAKLKGFPFWPAKALREKDGQVDARFFGQHDRAWVPLNNCYLMSKEIPFSVKKTKSIFNSAMQEMEVYVENMRKKFGVFNYAPFRTPYTPDNNFQMLLDPSNPSSGPIKPEKQEKIKLSFDMTASPKIALTRTLLPGAGVGGSAAGRRLPLTDMPRSPMSTNSSAHTGSDGEQETTDKSQTKASNSQFSTGEESMDCTVSPAHPRPGGAGGSLDSPKSLPSQAPGIPKQEKTPQTGSILNLNLDRSKADMDLKELSETVQQKQGATPVLTSPKRQIKSRFQLNLDKTIESCKAQLGIGEISVDVYKGVEHSDSEETDKSDSSDSEYGSDEEQKTKNEQDTAPKKTSSEVEKESPEKIKAPQESPVPREKSQVKQETKQTVPVEDSDSERELVIDLGEEQGGKERKRRRKDSATVKDSTTGKVEGDSYTFSVCLTRNRLTLHVIVLILFKPYQLCMGKIASVTSTPPSQNSTAPSTPSSVSMQSPVAIPVTVVSFTAPSPATISLASASSATATPPPSTSTSTTPALKKQRPLLPRETVPVVQRAVVWNPTAKFQTSSQKWHMQKVQRQQQNQQPVATTQMQASSPRQGQTQVLTQTQAAANGSTAVSSSSQSTRYQTRQAVKAVQQKDTLLSTSTSAVTLVSSSPASVAMMAASSLGTAAAPSPVATDLYIPTASADVAADIAKYTNKIMDAIKGTMSEIYNDLSKNPSGNTVAEIRRLRIEIEKLQWLHQQELSEMKHNLELTMAEMRQSLEQERERLVSEVKKQMELEKQQAVDETKKKQWCANCRKEAIFYCCWNTSYCDYPCQQAHWPEHMKSCTQSATAPQQEPEAEPTADLPNKGLGQTSGGPNPLRDTPASASSSDKDCDMEKSTDSVAVTLS</sequence>
<evidence type="ECO:0000256" key="14">
    <source>
        <dbReference type="SAM" id="Coils"/>
    </source>
</evidence>
<keyword evidence="9 12" id="KW-0103">Bromodomain</keyword>
<feature type="coiled-coil region" evidence="14">
    <location>
        <begin position="1057"/>
        <end position="1098"/>
    </location>
</feature>
<evidence type="ECO:0000256" key="12">
    <source>
        <dbReference type="PROSITE-ProRule" id="PRU00035"/>
    </source>
</evidence>
<dbReference type="Pfam" id="PF00439">
    <property type="entry name" value="Bromodomain"/>
    <property type="match status" value="1"/>
</dbReference>